<dbReference type="EMBL" id="UAUX01000007">
    <property type="protein sequence ID" value="SPZ98161.1"/>
    <property type="molecule type" value="Genomic_DNA"/>
</dbReference>
<dbReference type="Gene3D" id="1.20.120.1450">
    <property type="match status" value="1"/>
</dbReference>
<reference evidence="1 2" key="1">
    <citation type="submission" date="2018-06" db="EMBL/GenBank/DDBJ databases">
        <authorList>
            <consortium name="Pathogen Informatics"/>
            <person name="Doyle S."/>
        </authorList>
    </citation>
    <scope>NUCLEOTIDE SEQUENCE [LARGE SCALE GENOMIC DNA]</scope>
    <source>
        <strain evidence="1 2">NCTC7878</strain>
    </source>
</reference>
<proteinExistence type="predicted"/>
<organism evidence="1 2">
    <name type="scientific">Staphylococcus aureus</name>
    <dbReference type="NCBI Taxonomy" id="1280"/>
    <lineage>
        <taxon>Bacteria</taxon>
        <taxon>Bacillati</taxon>
        <taxon>Bacillota</taxon>
        <taxon>Bacilli</taxon>
        <taxon>Bacillales</taxon>
        <taxon>Staphylococcaceae</taxon>
        <taxon>Staphylococcus</taxon>
    </lineage>
</organism>
<dbReference type="GO" id="GO:0009234">
    <property type="term" value="P:menaquinone biosynthetic process"/>
    <property type="evidence" value="ECO:0007669"/>
    <property type="project" value="InterPro"/>
</dbReference>
<dbReference type="AlphaFoldDB" id="A0A2X2K1Q3"/>
<protein>
    <submittedName>
        <fullName evidence="1">Heptaprenyl diphosphate synthase (HEPPP synthase) subunit 1 family protein</fullName>
    </submittedName>
</protein>
<dbReference type="Proteomes" id="UP000249913">
    <property type="component" value="Unassembled WGS sequence"/>
</dbReference>
<dbReference type="InterPro" id="IPR009920">
    <property type="entry name" value="HEPPP_synth_su1"/>
</dbReference>
<sequence length="70" mass="8033">MRHLDDITYNHLSKHSILIGDLISAHFYTLLAEINDLSFQNEISKAIVEINELKSSLHHQALNDYEISQA</sequence>
<accession>A0A2X2K1Q3</accession>
<dbReference type="Pfam" id="PF07307">
    <property type="entry name" value="HEPPP_synt_1"/>
    <property type="match status" value="1"/>
</dbReference>
<gene>
    <name evidence="1" type="ORF">NCTC7878_01551</name>
</gene>
<evidence type="ECO:0000313" key="2">
    <source>
        <dbReference type="Proteomes" id="UP000249913"/>
    </source>
</evidence>
<name>A0A2X2K1Q3_STAAU</name>
<evidence type="ECO:0000313" key="1">
    <source>
        <dbReference type="EMBL" id="SPZ98161.1"/>
    </source>
</evidence>